<evidence type="ECO:0000313" key="3">
    <source>
        <dbReference type="Proteomes" id="UP000326546"/>
    </source>
</evidence>
<dbReference type="Pfam" id="PF11575">
    <property type="entry name" value="FhuF_C"/>
    <property type="match status" value="1"/>
</dbReference>
<dbReference type="Proteomes" id="UP000326546">
    <property type="component" value="Chromosome"/>
</dbReference>
<sequence length="233" mass="24167">MPWEQVLAEQSLTARFVHVREVLAASSGLPVDDVDPKVAVSAAQVALASRLWSVTLASAVLHQHVPDVSPANLVASPAHRGPVPLGLSDPQRWYAAGSLDQAVTAIDGLVVRGSLAALNHACGRIGRTPQRVLASNATSSLVGAARVLARLRPDAGPRAWALARALLALDGVAQGGGLRDPGTLPEGVGGATERAGEVFLRSGCCVFYRLPGHGLCPDCVLAQHHAERVTPAH</sequence>
<keyword evidence="3" id="KW-1185">Reference proteome</keyword>
<organism evidence="2 3">
    <name type="scientific">Ornithinimicrobium pratense</name>
    <dbReference type="NCBI Taxonomy" id="2593973"/>
    <lineage>
        <taxon>Bacteria</taxon>
        <taxon>Bacillati</taxon>
        <taxon>Actinomycetota</taxon>
        <taxon>Actinomycetes</taxon>
        <taxon>Micrococcales</taxon>
        <taxon>Ornithinimicrobiaceae</taxon>
        <taxon>Ornithinimicrobium</taxon>
    </lineage>
</organism>
<dbReference type="OrthoDB" id="3290158at2"/>
<name>A0A5J6V4U4_9MICO</name>
<dbReference type="AlphaFoldDB" id="A0A5J6V4U4"/>
<dbReference type="GO" id="GO:0051537">
    <property type="term" value="F:2 iron, 2 sulfur cluster binding"/>
    <property type="evidence" value="ECO:0007669"/>
    <property type="project" value="InterPro"/>
</dbReference>
<proteinExistence type="predicted"/>
<reference evidence="2 3" key="1">
    <citation type="submission" date="2019-09" db="EMBL/GenBank/DDBJ databases">
        <title>Serinicoccus pratensis sp. nov., isolated from meadow soil.</title>
        <authorList>
            <person name="Zhang W."/>
        </authorList>
    </citation>
    <scope>NUCLEOTIDE SEQUENCE [LARGE SCALE GENOMIC DNA]</scope>
    <source>
        <strain evidence="2 3">W204</strain>
    </source>
</reference>
<feature type="domain" description="Ferric siderophore reductase C-terminal" evidence="1">
    <location>
        <begin position="201"/>
        <end position="221"/>
    </location>
</feature>
<evidence type="ECO:0000259" key="1">
    <source>
        <dbReference type="Pfam" id="PF11575"/>
    </source>
</evidence>
<dbReference type="EMBL" id="CP044427">
    <property type="protein sequence ID" value="QFG68033.1"/>
    <property type="molecule type" value="Genomic_DNA"/>
</dbReference>
<gene>
    <name evidence="2" type="ORF">FY030_04240</name>
</gene>
<protein>
    <submittedName>
        <fullName evidence="2">(2Fe-2S)-binding protein</fullName>
    </submittedName>
</protein>
<evidence type="ECO:0000313" key="2">
    <source>
        <dbReference type="EMBL" id="QFG68033.1"/>
    </source>
</evidence>
<dbReference type="KEGG" id="serw:FY030_04240"/>
<dbReference type="RefSeq" id="WP_158060423.1">
    <property type="nucleotide sequence ID" value="NZ_CP044427.1"/>
</dbReference>
<dbReference type="InterPro" id="IPR024726">
    <property type="entry name" value="FhuF_C"/>
</dbReference>
<accession>A0A5J6V4U4</accession>